<feature type="domain" description="Glycosyltransferase subfamily 4-like N-terminal" evidence="4">
    <location>
        <begin position="14"/>
        <end position="174"/>
    </location>
</feature>
<dbReference type="PANTHER" id="PTHR12526:SF510">
    <property type="entry name" value="D-INOSITOL 3-PHOSPHATE GLYCOSYLTRANSFERASE"/>
    <property type="match status" value="1"/>
</dbReference>
<dbReference type="RefSeq" id="WP_173084010.1">
    <property type="nucleotide sequence ID" value="NZ_BLTE01000008.1"/>
</dbReference>
<comment type="caution">
    <text evidence="5">The sequence shown here is derived from an EMBL/GenBank/DDBJ whole genome shotgun (WGS) entry which is preliminary data.</text>
</comment>
<dbReference type="InterPro" id="IPR001296">
    <property type="entry name" value="Glyco_trans_1"/>
</dbReference>
<evidence type="ECO:0000256" key="2">
    <source>
        <dbReference type="ARBA" id="ARBA00022679"/>
    </source>
</evidence>
<dbReference type="Proteomes" id="UP000494245">
    <property type="component" value="Unassembled WGS sequence"/>
</dbReference>
<dbReference type="SUPFAM" id="SSF53756">
    <property type="entry name" value="UDP-Glycosyltransferase/glycogen phosphorylase"/>
    <property type="match status" value="1"/>
</dbReference>
<dbReference type="Pfam" id="PF00534">
    <property type="entry name" value="Glycos_transf_1"/>
    <property type="match status" value="1"/>
</dbReference>
<evidence type="ECO:0000259" key="3">
    <source>
        <dbReference type="Pfam" id="PF00534"/>
    </source>
</evidence>
<dbReference type="EMBL" id="BLTE01000008">
    <property type="protein sequence ID" value="GFK94181.1"/>
    <property type="molecule type" value="Genomic_DNA"/>
</dbReference>
<accession>A0A6V8LUB7</accession>
<dbReference type="Gene3D" id="3.40.50.2000">
    <property type="entry name" value="Glycogen Phosphorylase B"/>
    <property type="match status" value="2"/>
</dbReference>
<dbReference type="GO" id="GO:0016757">
    <property type="term" value="F:glycosyltransferase activity"/>
    <property type="evidence" value="ECO:0007669"/>
    <property type="project" value="UniProtKB-KW"/>
</dbReference>
<feature type="domain" description="Glycosyl transferase family 1" evidence="3">
    <location>
        <begin position="189"/>
        <end position="341"/>
    </location>
</feature>
<dbReference type="AlphaFoldDB" id="A0A6V8LUB7"/>
<dbReference type="Pfam" id="PF13439">
    <property type="entry name" value="Glyco_transf_4"/>
    <property type="match status" value="1"/>
</dbReference>
<protein>
    <submittedName>
        <fullName evidence="5">N-acetylgalactosamine-N, N'-diacetylbacillosaminyl-diphospho-undecaprenol 4-alpha-N-acetylgalactosaminyltransferase</fullName>
        <ecNumber evidence="5">2.4.1.291</ecNumber>
    </submittedName>
</protein>
<dbReference type="CDD" id="cd03811">
    <property type="entry name" value="GT4_GT28_WabH-like"/>
    <property type="match status" value="1"/>
</dbReference>
<evidence type="ECO:0000313" key="5">
    <source>
        <dbReference type="EMBL" id="GFK94181.1"/>
    </source>
</evidence>
<reference evidence="5 6" key="1">
    <citation type="submission" date="2020-04" db="EMBL/GenBank/DDBJ databases">
        <authorList>
            <consortium name="Desulfovibrio sp. FSS-1 genome sequencing consortium"/>
            <person name="Shimoshige H."/>
            <person name="Kobayashi H."/>
            <person name="Maekawa T."/>
        </authorList>
    </citation>
    <scope>NUCLEOTIDE SEQUENCE [LARGE SCALE GENOMIC DNA]</scope>
    <source>
        <strain evidence="5 6">SIID29052-01</strain>
    </source>
</reference>
<dbReference type="InterPro" id="IPR028098">
    <property type="entry name" value="Glyco_trans_4-like_N"/>
</dbReference>
<evidence type="ECO:0000256" key="1">
    <source>
        <dbReference type="ARBA" id="ARBA00022676"/>
    </source>
</evidence>
<dbReference type="PANTHER" id="PTHR12526">
    <property type="entry name" value="GLYCOSYLTRANSFERASE"/>
    <property type="match status" value="1"/>
</dbReference>
<keyword evidence="6" id="KW-1185">Reference proteome</keyword>
<sequence length="360" mass="39580">MARKILFFIPSLDIGGAERVFTVLLPRLDRAKIEPLLALTVRRGPLRDALPPDFPVVEMACKSHATAPPAMIRLIRRVRPHAVMATHSHLNLLLGLCKPFLPRGTRLIGRETSLLSHSHQELRFPGLFDALTRRVYPVLDLMVCQSLDMKDEFVRDYGLDPARMRVLPNPVDVDGVARAGREAFPGLPGEPFVTAAGRFALQKRFDLLLKAYALLPRDFPRLALLGDGPLRPSLEALARDLGIAHRVDMPGFAANPHAFMARARAVALSSSYDPFPNTLLEAGACGAPVAAFRCPGGVREIVEEGVTGFTAAPGDPEALAHALLRTVEHPFDREAVRERVRARFDVSAVVPAYERVLLEE</sequence>
<keyword evidence="1 5" id="KW-0328">Glycosyltransferase</keyword>
<organism evidence="5 6">
    <name type="scientific">Fundidesulfovibrio magnetotacticus</name>
    <dbReference type="NCBI Taxonomy" id="2730080"/>
    <lineage>
        <taxon>Bacteria</taxon>
        <taxon>Pseudomonadati</taxon>
        <taxon>Thermodesulfobacteriota</taxon>
        <taxon>Desulfovibrionia</taxon>
        <taxon>Desulfovibrionales</taxon>
        <taxon>Desulfovibrionaceae</taxon>
        <taxon>Fundidesulfovibrio</taxon>
    </lineage>
</organism>
<evidence type="ECO:0000313" key="6">
    <source>
        <dbReference type="Proteomes" id="UP000494245"/>
    </source>
</evidence>
<name>A0A6V8LUB7_9BACT</name>
<evidence type="ECO:0000259" key="4">
    <source>
        <dbReference type="Pfam" id="PF13439"/>
    </source>
</evidence>
<keyword evidence="2 5" id="KW-0808">Transferase</keyword>
<proteinExistence type="predicted"/>
<reference evidence="5 6" key="2">
    <citation type="submission" date="2020-05" db="EMBL/GenBank/DDBJ databases">
        <title>Draft genome sequence of Desulfovibrio sp. strainFSS-1.</title>
        <authorList>
            <person name="Shimoshige H."/>
            <person name="Kobayashi H."/>
            <person name="Maekawa T."/>
        </authorList>
    </citation>
    <scope>NUCLEOTIDE SEQUENCE [LARGE SCALE GENOMIC DNA]</scope>
    <source>
        <strain evidence="5 6">SIID29052-01</strain>
    </source>
</reference>
<gene>
    <name evidence="5" type="primary">pglJ_2</name>
    <name evidence="5" type="ORF">NNJEOMEG_02021</name>
</gene>
<dbReference type="EC" id="2.4.1.291" evidence="5"/>